<keyword evidence="2" id="KW-1185">Reference proteome</keyword>
<proteinExistence type="predicted"/>
<gene>
    <name evidence="1" type="ORF">SAMN02745181_3776</name>
</gene>
<dbReference type="EMBL" id="FQYR01000009">
    <property type="protein sequence ID" value="SHK42005.1"/>
    <property type="molecule type" value="Genomic_DNA"/>
</dbReference>
<reference evidence="1 2" key="1">
    <citation type="submission" date="2016-11" db="EMBL/GenBank/DDBJ databases">
        <authorList>
            <person name="Jaros S."/>
            <person name="Januszkiewicz K."/>
            <person name="Wedrychowicz H."/>
        </authorList>
    </citation>
    <scope>NUCLEOTIDE SEQUENCE [LARGE SCALE GENOMIC DNA]</scope>
    <source>
        <strain evidence="1 2">DSM 18772</strain>
    </source>
</reference>
<evidence type="ECO:0000313" key="2">
    <source>
        <dbReference type="Proteomes" id="UP000184510"/>
    </source>
</evidence>
<dbReference type="InParanoid" id="A0A1M6SBC6"/>
<dbReference type="Proteomes" id="UP000184510">
    <property type="component" value="Unassembled WGS sequence"/>
</dbReference>
<organism evidence="1 2">
    <name type="scientific">Rubritalea squalenifaciens DSM 18772</name>
    <dbReference type="NCBI Taxonomy" id="1123071"/>
    <lineage>
        <taxon>Bacteria</taxon>
        <taxon>Pseudomonadati</taxon>
        <taxon>Verrucomicrobiota</taxon>
        <taxon>Verrucomicrobiia</taxon>
        <taxon>Verrucomicrobiales</taxon>
        <taxon>Rubritaleaceae</taxon>
        <taxon>Rubritalea</taxon>
    </lineage>
</organism>
<sequence length="64" mass="7427">MYMPQLPDNRTPKHGDIYRFYVYETIETAGYPTEAFTQLGISPIATQELHFRPKLVVLKEKGKP</sequence>
<name>A0A1M6SBC6_9BACT</name>
<dbReference type="STRING" id="1123071.SAMN02745181_3776"/>
<dbReference type="AlphaFoldDB" id="A0A1M6SBC6"/>
<evidence type="ECO:0000313" key="1">
    <source>
        <dbReference type="EMBL" id="SHK42005.1"/>
    </source>
</evidence>
<accession>A0A1M6SBC6</accession>
<protein>
    <submittedName>
        <fullName evidence="1">Uncharacterized protein</fullName>
    </submittedName>
</protein>